<sequence>MKRRQFALGLGAVTTAGTAIIGSGAFTSVEAERAVTVEVADDSDAFLALNPTTEYARIRDDGTFTLDLTPSNPTEAGGTGVNANADTIIRDAFEIKNQGTQSIQVLFNGGTNGGPKARIRLADVGDDLTVNISPSVETTDQTPSPGEAIPYDVEVFAGEGATPNSEIDETVTVVAEAIE</sequence>
<dbReference type="EMBL" id="JBHSWW010000089">
    <property type="protein sequence ID" value="MFC6753374.1"/>
    <property type="molecule type" value="Genomic_DNA"/>
</dbReference>
<comment type="caution">
    <text evidence="1">The sequence shown here is derived from an EMBL/GenBank/DDBJ whole genome shotgun (WGS) entry which is preliminary data.</text>
</comment>
<dbReference type="Proteomes" id="UP001596442">
    <property type="component" value="Unassembled WGS sequence"/>
</dbReference>
<proteinExistence type="predicted"/>
<name>A0ABD5SAB1_9EURY</name>
<gene>
    <name evidence="1" type="ORF">ACFQEU_07835</name>
</gene>
<evidence type="ECO:0000313" key="2">
    <source>
        <dbReference type="Proteomes" id="UP001596442"/>
    </source>
</evidence>
<organism evidence="1 2">
    <name type="scientific">Halorubrum tibetense</name>
    <dbReference type="NCBI Taxonomy" id="175631"/>
    <lineage>
        <taxon>Archaea</taxon>
        <taxon>Methanobacteriati</taxon>
        <taxon>Methanobacteriota</taxon>
        <taxon>Stenosarchaea group</taxon>
        <taxon>Halobacteria</taxon>
        <taxon>Halobacteriales</taxon>
        <taxon>Haloferacaceae</taxon>
        <taxon>Halorubrum</taxon>
    </lineage>
</organism>
<accession>A0ABD5SAB1</accession>
<dbReference type="RefSeq" id="WP_379780924.1">
    <property type="nucleotide sequence ID" value="NZ_JBHSWW010000089.1"/>
</dbReference>
<reference evidence="1 2" key="1">
    <citation type="journal article" date="2019" name="Int. J. Syst. Evol. Microbiol.">
        <title>The Global Catalogue of Microorganisms (GCM) 10K type strain sequencing project: providing services to taxonomists for standard genome sequencing and annotation.</title>
        <authorList>
            <consortium name="The Broad Institute Genomics Platform"/>
            <consortium name="The Broad Institute Genome Sequencing Center for Infectious Disease"/>
            <person name="Wu L."/>
            <person name="Ma J."/>
        </authorList>
    </citation>
    <scope>NUCLEOTIDE SEQUENCE [LARGE SCALE GENOMIC DNA]</scope>
    <source>
        <strain evidence="1 2">CGMCC 1.3239</strain>
    </source>
</reference>
<evidence type="ECO:0008006" key="3">
    <source>
        <dbReference type="Google" id="ProtNLM"/>
    </source>
</evidence>
<evidence type="ECO:0000313" key="1">
    <source>
        <dbReference type="EMBL" id="MFC6753374.1"/>
    </source>
</evidence>
<dbReference type="AlphaFoldDB" id="A0ABD5SAB1"/>
<keyword evidence="2" id="KW-1185">Reference proteome</keyword>
<protein>
    <recommendedName>
        <fullName evidence="3">DUF1102 domain-containing protein</fullName>
    </recommendedName>
</protein>